<dbReference type="Pfam" id="PF03932">
    <property type="entry name" value="CutC"/>
    <property type="match status" value="1"/>
</dbReference>
<organism evidence="3 4">
    <name type="scientific">Alloyangia pacifica</name>
    <dbReference type="NCBI Taxonomy" id="311180"/>
    <lineage>
        <taxon>Bacteria</taxon>
        <taxon>Pseudomonadati</taxon>
        <taxon>Pseudomonadota</taxon>
        <taxon>Alphaproteobacteria</taxon>
        <taxon>Rhodobacterales</taxon>
        <taxon>Roseobacteraceae</taxon>
        <taxon>Alloyangia</taxon>
    </lineage>
</organism>
<dbReference type="Proteomes" id="UP000244915">
    <property type="component" value="Chromosome 2"/>
</dbReference>
<evidence type="ECO:0000313" key="4">
    <source>
        <dbReference type="Proteomes" id="UP000244915"/>
    </source>
</evidence>
<evidence type="ECO:0000313" key="3">
    <source>
        <dbReference type="EMBL" id="AWI85611.1"/>
    </source>
</evidence>
<dbReference type="KEGG" id="ypac:CEW88_18015"/>
<gene>
    <name evidence="2" type="primary">cutC</name>
    <name evidence="3" type="ORF">CEW88_18015</name>
</gene>
<dbReference type="Gene3D" id="3.20.20.380">
    <property type="entry name" value="Copper homeostasis (CutC) domain"/>
    <property type="match status" value="1"/>
</dbReference>
<dbReference type="SUPFAM" id="SSF110395">
    <property type="entry name" value="CutC-like"/>
    <property type="match status" value="1"/>
</dbReference>
<dbReference type="OrthoDB" id="9815677at2"/>
<dbReference type="InterPro" id="IPR036822">
    <property type="entry name" value="CutC-like_dom_sf"/>
</dbReference>
<dbReference type="GO" id="GO:0005737">
    <property type="term" value="C:cytoplasm"/>
    <property type="evidence" value="ECO:0007669"/>
    <property type="project" value="UniProtKB-SubCell"/>
</dbReference>
<comment type="subcellular location">
    <subcellularLocation>
        <location evidence="2">Cytoplasm</location>
    </subcellularLocation>
</comment>
<dbReference type="PANTHER" id="PTHR12598:SF0">
    <property type="entry name" value="COPPER HOMEOSTASIS PROTEIN CUTC HOMOLOG"/>
    <property type="match status" value="1"/>
</dbReference>
<comment type="caution">
    <text evidence="2">Once thought to be involved in copper homeostasis, experiments in E.coli have shown this is not the case.</text>
</comment>
<dbReference type="PANTHER" id="PTHR12598">
    <property type="entry name" value="COPPER HOMEOSTASIS PROTEIN CUTC"/>
    <property type="match status" value="1"/>
</dbReference>
<name>A0A2U8HIR9_9RHOB</name>
<reference evidence="3 4" key="1">
    <citation type="submission" date="2017-06" db="EMBL/GenBank/DDBJ databases">
        <title>Yangia sp. YSBP01 complete genome sequence.</title>
        <authorList>
            <person name="Woo J.-H."/>
            <person name="Kim H.-S."/>
        </authorList>
    </citation>
    <scope>NUCLEOTIDE SEQUENCE [LARGE SCALE GENOMIC DNA]</scope>
    <source>
        <strain evidence="3 4">YSBP01</strain>
    </source>
</reference>
<protein>
    <recommendedName>
        <fullName evidence="2">PF03932 family protein CutC</fullName>
    </recommendedName>
</protein>
<accession>A0A2U8HIR9</accession>
<sequence length="246" mass="25043">MTRTLEICVDSPAGLAAAVEGGADRIELCSALALGGLTPTQGLIHLAARAPIPVVAMIRPRAGGFDWSEDEVLAMEVEIAAVARARLAGVVIGATRSGAGTVTLDLPVMQRLVAAAQGLDLTLHRCIDLIEDAFEAIDQSAELGISRILSSGGALSAVEGITRLQEMSAHAAGQLSIMPGAGISAATLPGLLAALDPSDVHASASQPDPASGAIARFGFQTEGARRTDAATVAGLKRLLEDRSGRP</sequence>
<dbReference type="RefSeq" id="WP_108969462.1">
    <property type="nucleotide sequence ID" value="NZ_CP022190.1"/>
</dbReference>
<evidence type="ECO:0000256" key="2">
    <source>
        <dbReference type="HAMAP-Rule" id="MF_00795"/>
    </source>
</evidence>
<evidence type="ECO:0000256" key="1">
    <source>
        <dbReference type="ARBA" id="ARBA00007768"/>
    </source>
</evidence>
<dbReference type="GO" id="GO:0005507">
    <property type="term" value="F:copper ion binding"/>
    <property type="evidence" value="ECO:0007669"/>
    <property type="project" value="TreeGrafter"/>
</dbReference>
<dbReference type="InterPro" id="IPR005627">
    <property type="entry name" value="CutC-like"/>
</dbReference>
<dbReference type="EMBL" id="CP022190">
    <property type="protein sequence ID" value="AWI85611.1"/>
    <property type="molecule type" value="Genomic_DNA"/>
</dbReference>
<keyword evidence="2" id="KW-0963">Cytoplasm</keyword>
<comment type="similarity">
    <text evidence="1 2">Belongs to the CutC family.</text>
</comment>
<dbReference type="HAMAP" id="MF_00795">
    <property type="entry name" value="CutC"/>
    <property type="match status" value="1"/>
</dbReference>
<proteinExistence type="inferred from homology"/>
<dbReference type="AlphaFoldDB" id="A0A2U8HIR9"/>